<evidence type="ECO:0000313" key="3">
    <source>
        <dbReference type="Proteomes" id="UP000006039"/>
    </source>
</evidence>
<reference evidence="1" key="2">
    <citation type="submission" date="2010-07" db="EMBL/GenBank/DDBJ databases">
        <authorList>
            <consortium name="The Broad Institute Genome Sequencing Platform"/>
            <consortium name="Broad Institute Genome Sequencing Center for Infectious Disease"/>
            <person name="Ma L.-J."/>
            <person name="Dead R."/>
            <person name="Young S."/>
            <person name="Zeng Q."/>
            <person name="Koehrsen M."/>
            <person name="Alvarado L."/>
            <person name="Berlin A."/>
            <person name="Chapman S.B."/>
            <person name="Chen Z."/>
            <person name="Freedman E."/>
            <person name="Gellesch M."/>
            <person name="Goldberg J."/>
            <person name="Griggs A."/>
            <person name="Gujja S."/>
            <person name="Heilman E.R."/>
            <person name="Heiman D."/>
            <person name="Hepburn T."/>
            <person name="Howarth C."/>
            <person name="Jen D."/>
            <person name="Larson L."/>
            <person name="Mehta T."/>
            <person name="Neiman D."/>
            <person name="Pearson M."/>
            <person name="Roberts A."/>
            <person name="Saif S."/>
            <person name="Shea T."/>
            <person name="Shenoy N."/>
            <person name="Sisk P."/>
            <person name="Stolte C."/>
            <person name="Sykes S."/>
            <person name="Walk T."/>
            <person name="White J."/>
            <person name="Yandava C."/>
            <person name="Haas B."/>
            <person name="Nusbaum C."/>
            <person name="Birren B."/>
        </authorList>
    </citation>
    <scope>NUCLEOTIDE SEQUENCE</scope>
    <source>
        <strain evidence="1">R3-111a-1</strain>
    </source>
</reference>
<dbReference type="HOGENOM" id="CLU_1845237_0_0_1"/>
<dbReference type="EnsemblFungi" id="EJT69780">
    <property type="protein sequence ID" value="EJT69780"/>
    <property type="gene ID" value="GGTG_12663"/>
</dbReference>
<evidence type="ECO:0000313" key="1">
    <source>
        <dbReference type="EMBL" id="EJT69780.1"/>
    </source>
</evidence>
<sequence>MRTDHPCKVGVEKDWELNVVTLEQTAELYPQQDCTVLGAGSRTSCCRMNVRSRMYIGSFRLAVDTVPAAYLHPLVVPLTRFEECLCERHGEARVDRVPQQLRPRRSSALATNGLAPRGSKGKLGLCGEMTTVCGYDLVS</sequence>
<reference evidence="2" key="5">
    <citation type="submission" date="2018-04" db="UniProtKB">
        <authorList>
            <consortium name="EnsemblFungi"/>
        </authorList>
    </citation>
    <scope>IDENTIFICATION</scope>
    <source>
        <strain evidence="2">R3-111a-1</strain>
    </source>
</reference>
<evidence type="ECO:0000313" key="2">
    <source>
        <dbReference type="EnsemblFungi" id="EJT69780"/>
    </source>
</evidence>
<dbReference type="VEuPathDB" id="FungiDB:GGTG_12663"/>
<reference evidence="3" key="1">
    <citation type="submission" date="2010-07" db="EMBL/GenBank/DDBJ databases">
        <title>The genome sequence of Gaeumannomyces graminis var. tritici strain R3-111a-1.</title>
        <authorList>
            <consortium name="The Broad Institute Genome Sequencing Platform"/>
            <person name="Ma L.-J."/>
            <person name="Dead R."/>
            <person name="Young S."/>
            <person name="Zeng Q."/>
            <person name="Koehrsen M."/>
            <person name="Alvarado L."/>
            <person name="Berlin A."/>
            <person name="Chapman S.B."/>
            <person name="Chen Z."/>
            <person name="Freedman E."/>
            <person name="Gellesch M."/>
            <person name="Goldberg J."/>
            <person name="Griggs A."/>
            <person name="Gujja S."/>
            <person name="Heilman E.R."/>
            <person name="Heiman D."/>
            <person name="Hepburn T."/>
            <person name="Howarth C."/>
            <person name="Jen D."/>
            <person name="Larson L."/>
            <person name="Mehta T."/>
            <person name="Neiman D."/>
            <person name="Pearson M."/>
            <person name="Roberts A."/>
            <person name="Saif S."/>
            <person name="Shea T."/>
            <person name="Shenoy N."/>
            <person name="Sisk P."/>
            <person name="Stolte C."/>
            <person name="Sykes S."/>
            <person name="Walk T."/>
            <person name="White J."/>
            <person name="Yandava C."/>
            <person name="Haas B."/>
            <person name="Nusbaum C."/>
            <person name="Birren B."/>
        </authorList>
    </citation>
    <scope>NUCLEOTIDE SEQUENCE [LARGE SCALE GENOMIC DNA]</scope>
    <source>
        <strain evidence="3">R3-111a-1</strain>
    </source>
</reference>
<reference evidence="1" key="3">
    <citation type="submission" date="2010-09" db="EMBL/GenBank/DDBJ databases">
        <title>Annotation of Gaeumannomyces graminis var. tritici R3-111a-1.</title>
        <authorList>
            <consortium name="The Broad Institute Genome Sequencing Platform"/>
            <person name="Ma L.-J."/>
            <person name="Dead R."/>
            <person name="Young S.K."/>
            <person name="Zeng Q."/>
            <person name="Gargeya S."/>
            <person name="Fitzgerald M."/>
            <person name="Haas B."/>
            <person name="Abouelleil A."/>
            <person name="Alvarado L."/>
            <person name="Arachchi H.M."/>
            <person name="Berlin A."/>
            <person name="Brown A."/>
            <person name="Chapman S.B."/>
            <person name="Chen Z."/>
            <person name="Dunbar C."/>
            <person name="Freedman E."/>
            <person name="Gearin G."/>
            <person name="Gellesch M."/>
            <person name="Goldberg J."/>
            <person name="Griggs A."/>
            <person name="Gujja S."/>
            <person name="Heiman D."/>
            <person name="Howarth C."/>
            <person name="Larson L."/>
            <person name="Lui A."/>
            <person name="MacDonald P.J.P."/>
            <person name="Mehta T."/>
            <person name="Montmayeur A."/>
            <person name="Murphy C."/>
            <person name="Neiman D."/>
            <person name="Pearson M."/>
            <person name="Priest M."/>
            <person name="Roberts A."/>
            <person name="Saif S."/>
            <person name="Shea T."/>
            <person name="Shenoy N."/>
            <person name="Sisk P."/>
            <person name="Stolte C."/>
            <person name="Sykes S."/>
            <person name="Yandava C."/>
            <person name="Wortman J."/>
            <person name="Nusbaum C."/>
            <person name="Birren B."/>
        </authorList>
    </citation>
    <scope>NUCLEOTIDE SEQUENCE</scope>
    <source>
        <strain evidence="1">R3-111a-1</strain>
    </source>
</reference>
<proteinExistence type="predicted"/>
<reference evidence="2" key="4">
    <citation type="journal article" date="2015" name="G3 (Bethesda)">
        <title>Genome sequences of three phytopathogenic species of the Magnaporthaceae family of fungi.</title>
        <authorList>
            <person name="Okagaki L.H."/>
            <person name="Nunes C.C."/>
            <person name="Sailsbery J."/>
            <person name="Clay B."/>
            <person name="Brown D."/>
            <person name="John T."/>
            <person name="Oh Y."/>
            <person name="Young N."/>
            <person name="Fitzgerald M."/>
            <person name="Haas B.J."/>
            <person name="Zeng Q."/>
            <person name="Young S."/>
            <person name="Adiconis X."/>
            <person name="Fan L."/>
            <person name="Levin J.Z."/>
            <person name="Mitchell T.K."/>
            <person name="Okubara P.A."/>
            <person name="Farman M.L."/>
            <person name="Kohn L.M."/>
            <person name="Birren B."/>
            <person name="Ma L.-J."/>
            <person name="Dean R.A."/>
        </authorList>
    </citation>
    <scope>NUCLEOTIDE SEQUENCE</scope>
    <source>
        <strain evidence="2">R3-111a-1</strain>
    </source>
</reference>
<organism evidence="1">
    <name type="scientific">Gaeumannomyces tritici (strain R3-111a-1)</name>
    <name type="common">Wheat and barley take-all root rot fungus</name>
    <name type="synonym">Gaeumannomyces graminis var. tritici</name>
    <dbReference type="NCBI Taxonomy" id="644352"/>
    <lineage>
        <taxon>Eukaryota</taxon>
        <taxon>Fungi</taxon>
        <taxon>Dikarya</taxon>
        <taxon>Ascomycota</taxon>
        <taxon>Pezizomycotina</taxon>
        <taxon>Sordariomycetes</taxon>
        <taxon>Sordariomycetidae</taxon>
        <taxon>Magnaporthales</taxon>
        <taxon>Magnaporthaceae</taxon>
        <taxon>Gaeumannomyces</taxon>
    </lineage>
</organism>
<dbReference type="RefSeq" id="XP_009228828.1">
    <property type="nucleotide sequence ID" value="XM_009230564.1"/>
</dbReference>
<dbReference type="Proteomes" id="UP000006039">
    <property type="component" value="Unassembled WGS sequence"/>
</dbReference>
<protein>
    <submittedName>
        <fullName evidence="1 2">Uncharacterized protein</fullName>
    </submittedName>
</protein>
<dbReference type="GeneID" id="20353121"/>
<gene>
    <name evidence="2" type="primary">20353121</name>
    <name evidence="1" type="ORF">GGTG_12663</name>
</gene>
<dbReference type="EMBL" id="GL385403">
    <property type="protein sequence ID" value="EJT69780.1"/>
    <property type="molecule type" value="Genomic_DNA"/>
</dbReference>
<name>J3PGN4_GAET3</name>
<dbReference type="AlphaFoldDB" id="J3PGN4"/>
<accession>J3PGN4</accession>
<keyword evidence="3" id="KW-1185">Reference proteome</keyword>